<evidence type="ECO:0000256" key="1">
    <source>
        <dbReference type="ARBA" id="ARBA00004141"/>
    </source>
</evidence>
<feature type="transmembrane region" description="Helical" evidence="11">
    <location>
        <begin position="361"/>
        <end position="383"/>
    </location>
</feature>
<gene>
    <name evidence="12" type="ORF">OFUS_LOCUS22905</name>
</gene>
<feature type="compositionally biased region" description="Polar residues" evidence="10">
    <location>
        <begin position="1"/>
        <end position="13"/>
    </location>
</feature>
<evidence type="ECO:0000256" key="4">
    <source>
        <dbReference type="ARBA" id="ARBA00022723"/>
    </source>
</evidence>
<feature type="region of interest" description="Disordered" evidence="10">
    <location>
        <begin position="1"/>
        <end position="74"/>
    </location>
</feature>
<feature type="transmembrane region" description="Helical" evidence="11">
    <location>
        <begin position="454"/>
        <end position="482"/>
    </location>
</feature>
<evidence type="ECO:0000313" key="13">
    <source>
        <dbReference type="Proteomes" id="UP000749559"/>
    </source>
</evidence>
<keyword evidence="5" id="KW-0863">Zinc-finger</keyword>
<keyword evidence="9 11" id="KW-0472">Membrane</keyword>
<organism evidence="12 13">
    <name type="scientific">Owenia fusiformis</name>
    <name type="common">Polychaete worm</name>
    <dbReference type="NCBI Taxonomy" id="6347"/>
    <lineage>
        <taxon>Eukaryota</taxon>
        <taxon>Metazoa</taxon>
        <taxon>Spiralia</taxon>
        <taxon>Lophotrochozoa</taxon>
        <taxon>Annelida</taxon>
        <taxon>Polychaeta</taxon>
        <taxon>Sedentaria</taxon>
        <taxon>Canalipalpata</taxon>
        <taxon>Sabellida</taxon>
        <taxon>Oweniida</taxon>
        <taxon>Oweniidae</taxon>
        <taxon>Owenia</taxon>
    </lineage>
</organism>
<dbReference type="AlphaFoldDB" id="A0A8J1XJQ2"/>
<evidence type="ECO:0000256" key="3">
    <source>
        <dbReference type="ARBA" id="ARBA00022692"/>
    </source>
</evidence>
<reference evidence="12" key="1">
    <citation type="submission" date="2022-03" db="EMBL/GenBank/DDBJ databases">
        <authorList>
            <person name="Martin C."/>
        </authorList>
    </citation>
    <scope>NUCLEOTIDE SEQUENCE</scope>
</reference>
<evidence type="ECO:0000256" key="10">
    <source>
        <dbReference type="SAM" id="MobiDB-lite"/>
    </source>
</evidence>
<dbReference type="GO" id="GO:0008270">
    <property type="term" value="F:zinc ion binding"/>
    <property type="evidence" value="ECO:0007669"/>
    <property type="project" value="UniProtKB-KW"/>
</dbReference>
<evidence type="ECO:0000256" key="11">
    <source>
        <dbReference type="SAM" id="Phobius"/>
    </source>
</evidence>
<dbReference type="SUPFAM" id="SSF57850">
    <property type="entry name" value="RING/U-box"/>
    <property type="match status" value="1"/>
</dbReference>
<keyword evidence="4" id="KW-0479">Metal-binding</keyword>
<evidence type="ECO:0000256" key="7">
    <source>
        <dbReference type="ARBA" id="ARBA00022833"/>
    </source>
</evidence>
<evidence type="ECO:0000256" key="2">
    <source>
        <dbReference type="ARBA" id="ARBA00022679"/>
    </source>
</evidence>
<dbReference type="PANTHER" id="PTHR46065">
    <property type="entry name" value="E3 UBIQUITIN-PROTEIN LIGASE MARCH 2/3 FAMILY MEMBER"/>
    <property type="match status" value="1"/>
</dbReference>
<sequence>MINMFRQLSNEITPKSEYKDDNNTQKCNRSNGERTDDDKLTIDDDLKEEATSRGSKRALVKRNSSLSSQGNSDCESMIMCPTQMMVFKIENGQVIPLVNRSDSFDATSNVPTTQTAIHQASNSKITSAAEVTSTPRAVERYFPSKAVNSPTILTEINEQDDEIEAGKDRKVAFAWTKTNGKTSLDASDSAIIGESLTQKSFGAIGNRFHRTSSQCTIQIKVQEAVIFSEDAPKRNKDSLISESASHNAPMVFTVSHQCENSAPVGLVQQPIQKSSASSAGSGDSNQEMCRICWEDGKKEKLVEPCRCCGTAGYIHPSCLHQWIIRKNSMTCELCWGRFEAYKTLKPIKQWRFPSLTRTNKAIIVSLIFLCMAITATIIGGLHLKDNEIPENEPYVSPMPSLFLQHLRSTTSTPLDKLAHNHDNTIKEKIHTTTESVKTTQNMISPRLEIPWESFVLTIIGMSCSLIYVLLLVLSCCHCGAIWRRWLALNQEIHFGKYGEQGSNRRFSRARIGQRERISIPVEIMANPVVLLNDGAMLQD</sequence>
<dbReference type="SMART" id="SM00744">
    <property type="entry name" value="RINGv"/>
    <property type="match status" value="1"/>
</dbReference>
<dbReference type="InterPro" id="IPR013083">
    <property type="entry name" value="Znf_RING/FYVE/PHD"/>
</dbReference>
<keyword evidence="8 11" id="KW-1133">Transmembrane helix</keyword>
<evidence type="ECO:0000313" key="12">
    <source>
        <dbReference type="EMBL" id="CAH1798819.1"/>
    </source>
</evidence>
<keyword evidence="13" id="KW-1185">Reference proteome</keyword>
<evidence type="ECO:0000256" key="5">
    <source>
        <dbReference type="ARBA" id="ARBA00022771"/>
    </source>
</evidence>
<dbReference type="GO" id="GO:0016567">
    <property type="term" value="P:protein ubiquitination"/>
    <property type="evidence" value="ECO:0007669"/>
    <property type="project" value="TreeGrafter"/>
</dbReference>
<dbReference type="PROSITE" id="PS51292">
    <property type="entry name" value="ZF_RING_CH"/>
    <property type="match status" value="1"/>
</dbReference>
<dbReference type="GO" id="GO:0004842">
    <property type="term" value="F:ubiquitin-protein transferase activity"/>
    <property type="evidence" value="ECO:0007669"/>
    <property type="project" value="TreeGrafter"/>
</dbReference>
<dbReference type="Gene3D" id="3.30.40.10">
    <property type="entry name" value="Zinc/RING finger domain, C3HC4 (zinc finger)"/>
    <property type="match status" value="1"/>
</dbReference>
<dbReference type="InterPro" id="IPR011016">
    <property type="entry name" value="Znf_RING-CH"/>
</dbReference>
<dbReference type="Pfam" id="PF12906">
    <property type="entry name" value="RINGv"/>
    <property type="match status" value="1"/>
</dbReference>
<dbReference type="GO" id="GO:0016020">
    <property type="term" value="C:membrane"/>
    <property type="evidence" value="ECO:0007669"/>
    <property type="project" value="UniProtKB-SubCell"/>
</dbReference>
<evidence type="ECO:0000256" key="6">
    <source>
        <dbReference type="ARBA" id="ARBA00022786"/>
    </source>
</evidence>
<keyword evidence="2" id="KW-0808">Transferase</keyword>
<accession>A0A8J1XJQ2</accession>
<dbReference type="EMBL" id="CAIIXF020000011">
    <property type="protein sequence ID" value="CAH1798819.1"/>
    <property type="molecule type" value="Genomic_DNA"/>
</dbReference>
<evidence type="ECO:0000256" key="8">
    <source>
        <dbReference type="ARBA" id="ARBA00022989"/>
    </source>
</evidence>
<dbReference type="PANTHER" id="PTHR46065:SF3">
    <property type="entry name" value="FI20425P1"/>
    <property type="match status" value="1"/>
</dbReference>
<keyword evidence="3 11" id="KW-0812">Transmembrane</keyword>
<feature type="compositionally biased region" description="Basic and acidic residues" evidence="10">
    <location>
        <begin position="31"/>
        <end position="51"/>
    </location>
</feature>
<feature type="compositionally biased region" description="Basic and acidic residues" evidence="10">
    <location>
        <begin position="14"/>
        <end position="23"/>
    </location>
</feature>
<dbReference type="Proteomes" id="UP000749559">
    <property type="component" value="Unassembled WGS sequence"/>
</dbReference>
<comment type="caution">
    <text evidence="12">The sequence shown here is derived from an EMBL/GenBank/DDBJ whole genome shotgun (WGS) entry which is preliminary data.</text>
</comment>
<feature type="compositionally biased region" description="Polar residues" evidence="10">
    <location>
        <begin position="62"/>
        <end position="74"/>
    </location>
</feature>
<keyword evidence="6" id="KW-0833">Ubl conjugation pathway</keyword>
<dbReference type="OrthoDB" id="273089at2759"/>
<comment type="subcellular location">
    <subcellularLocation>
        <location evidence="1">Membrane</location>
        <topology evidence="1">Multi-pass membrane protein</topology>
    </subcellularLocation>
</comment>
<keyword evidence="7" id="KW-0862">Zinc</keyword>
<proteinExistence type="predicted"/>
<name>A0A8J1XJQ2_OWEFU</name>
<protein>
    <submittedName>
        <fullName evidence="12">Uncharacterized protein</fullName>
    </submittedName>
</protein>
<evidence type="ECO:0000256" key="9">
    <source>
        <dbReference type="ARBA" id="ARBA00023136"/>
    </source>
</evidence>